<organism evidence="1 2">
    <name type="scientific">Aspergillus cristatus</name>
    <name type="common">Chinese Fuzhuan brick tea-fermentation fungus</name>
    <name type="synonym">Eurotium cristatum</name>
    <dbReference type="NCBI Taxonomy" id="573508"/>
    <lineage>
        <taxon>Eukaryota</taxon>
        <taxon>Fungi</taxon>
        <taxon>Dikarya</taxon>
        <taxon>Ascomycota</taxon>
        <taxon>Pezizomycotina</taxon>
        <taxon>Eurotiomycetes</taxon>
        <taxon>Eurotiomycetidae</taxon>
        <taxon>Eurotiales</taxon>
        <taxon>Aspergillaceae</taxon>
        <taxon>Aspergillus</taxon>
        <taxon>Aspergillus subgen. Aspergillus</taxon>
    </lineage>
</organism>
<keyword evidence="2" id="KW-1185">Reference proteome</keyword>
<dbReference type="Proteomes" id="UP000094569">
    <property type="component" value="Unassembled WGS sequence"/>
</dbReference>
<sequence>MLMVFVNKGAGLSRHNISVTAQDMPDFDENNTSNEHRSIEAWIESNAGIPLSMGLIDVGYAIYLNSAYANQMQSEITDNGIVVSGKRGNRVLVDEIREHFMIPEYPETKTSHEERTPVGILHFIHVSNPIPQEVPTPEDINNGFMQIASEIQFSMQNRIGFNSTTVPLLARVDASQDETCQTWHKSYNCTSVRSCTKRAPTVIQVKDEYNDVHPSLF</sequence>
<dbReference type="EMBL" id="JXNT01000007">
    <property type="protein sequence ID" value="ODM17680.1"/>
    <property type="molecule type" value="Genomic_DNA"/>
</dbReference>
<dbReference type="OrthoDB" id="4535730at2759"/>
<name>A0A1E3B9N0_ASPCR</name>
<gene>
    <name evidence="1" type="ORF">SI65_06468</name>
</gene>
<accession>A0A1E3B9N0</accession>
<protein>
    <submittedName>
        <fullName evidence="1">Uncharacterized protein</fullName>
    </submittedName>
</protein>
<evidence type="ECO:0000313" key="2">
    <source>
        <dbReference type="Proteomes" id="UP000094569"/>
    </source>
</evidence>
<comment type="caution">
    <text evidence="1">The sequence shown here is derived from an EMBL/GenBank/DDBJ whole genome shotgun (WGS) entry which is preliminary data.</text>
</comment>
<proteinExistence type="predicted"/>
<dbReference type="VEuPathDB" id="FungiDB:SI65_06468"/>
<reference evidence="1 2" key="1">
    <citation type="journal article" date="2016" name="BMC Genomics">
        <title>Comparative genomic and transcriptomic analyses of the Fuzhuan brick tea-fermentation fungus Aspergillus cristatus.</title>
        <authorList>
            <person name="Ge Y."/>
            <person name="Wang Y."/>
            <person name="Liu Y."/>
            <person name="Tan Y."/>
            <person name="Ren X."/>
            <person name="Zhang X."/>
            <person name="Hyde K.D."/>
            <person name="Liu Y."/>
            <person name="Liu Z."/>
        </authorList>
    </citation>
    <scope>NUCLEOTIDE SEQUENCE [LARGE SCALE GENOMIC DNA]</scope>
    <source>
        <strain evidence="1 2">GZAAS20.1005</strain>
    </source>
</reference>
<dbReference type="AlphaFoldDB" id="A0A1E3B9N0"/>
<evidence type="ECO:0000313" key="1">
    <source>
        <dbReference type="EMBL" id="ODM17680.1"/>
    </source>
</evidence>